<evidence type="ECO:0000313" key="3">
    <source>
        <dbReference type="EMBL" id="CAL8121478.1"/>
    </source>
</evidence>
<feature type="compositionally biased region" description="Low complexity" evidence="2">
    <location>
        <begin position="53"/>
        <end position="68"/>
    </location>
</feature>
<feature type="compositionally biased region" description="Basic and acidic residues" evidence="2">
    <location>
        <begin position="171"/>
        <end position="183"/>
    </location>
</feature>
<reference evidence="3 4" key="1">
    <citation type="submission" date="2024-08" db="EMBL/GenBank/DDBJ databases">
        <authorList>
            <person name="Cucini C."/>
            <person name="Frati F."/>
        </authorList>
    </citation>
    <scope>NUCLEOTIDE SEQUENCE [LARGE SCALE GENOMIC DNA]</scope>
</reference>
<feature type="region of interest" description="Disordered" evidence="2">
    <location>
        <begin position="588"/>
        <end position="627"/>
    </location>
</feature>
<name>A0ABP1RA30_9HEXA</name>
<evidence type="ECO:0000256" key="1">
    <source>
        <dbReference type="SAM" id="Coils"/>
    </source>
</evidence>
<feature type="coiled-coil region" evidence="1">
    <location>
        <begin position="332"/>
        <end position="547"/>
    </location>
</feature>
<dbReference type="Proteomes" id="UP001642540">
    <property type="component" value="Unassembled WGS sequence"/>
</dbReference>
<protein>
    <submittedName>
        <fullName evidence="3">Uncharacterized protein</fullName>
    </submittedName>
</protein>
<evidence type="ECO:0000313" key="4">
    <source>
        <dbReference type="Proteomes" id="UP001642540"/>
    </source>
</evidence>
<keyword evidence="4" id="KW-1185">Reference proteome</keyword>
<organism evidence="3 4">
    <name type="scientific">Orchesella dallaii</name>
    <dbReference type="NCBI Taxonomy" id="48710"/>
    <lineage>
        <taxon>Eukaryota</taxon>
        <taxon>Metazoa</taxon>
        <taxon>Ecdysozoa</taxon>
        <taxon>Arthropoda</taxon>
        <taxon>Hexapoda</taxon>
        <taxon>Collembola</taxon>
        <taxon>Entomobryomorpha</taxon>
        <taxon>Entomobryoidea</taxon>
        <taxon>Orchesellidae</taxon>
        <taxon>Orchesellinae</taxon>
        <taxon>Orchesella</taxon>
    </lineage>
</organism>
<evidence type="ECO:0000256" key="2">
    <source>
        <dbReference type="SAM" id="MobiDB-lite"/>
    </source>
</evidence>
<feature type="region of interest" description="Disordered" evidence="2">
    <location>
        <begin position="53"/>
        <end position="192"/>
    </location>
</feature>
<dbReference type="EMBL" id="CAXLJM020000065">
    <property type="protein sequence ID" value="CAL8121478.1"/>
    <property type="molecule type" value="Genomic_DNA"/>
</dbReference>
<proteinExistence type="predicted"/>
<gene>
    <name evidence="3" type="ORF">ODALV1_LOCUS19403</name>
</gene>
<keyword evidence="1" id="KW-0175">Coiled coil</keyword>
<feature type="compositionally biased region" description="Basic and acidic residues" evidence="2">
    <location>
        <begin position="100"/>
        <end position="124"/>
    </location>
</feature>
<feature type="compositionally biased region" description="Basic and acidic residues" evidence="2">
    <location>
        <begin position="588"/>
        <end position="604"/>
    </location>
</feature>
<accession>A0ABP1RA30</accession>
<comment type="caution">
    <text evidence="3">The sequence shown here is derived from an EMBL/GenBank/DDBJ whole genome shotgun (WGS) entry which is preliminary data.</text>
</comment>
<sequence length="641" mass="72900">MENKTKESSASSSIGVRDILKQKILAQLSAIPIISDTRSIAAVVPVENIKPKLPALLPLNVPNNVSANQPKNTAPHKSPRVLPNQAVPDQKPVPCSDIQRQSDQKLPNIEEKVSKSPPKSDDSSGKLIMTGKPMKQPQKNPGEQSPENKDNLDVAITDPKSVPSFEMQLENDPKLPKSMDEVTKSPLKNDQPSEKCINKLILTDNSTKNNFNQRTTPPPPNKLGKAPIFIPFLHSQHQISKQPQKKTSEKLPENSEEVESLRLEIIKLNARHESYKLRAQNKLDAVLIQNDNLCSTIEKSEVEFQAIYDILTQLFTKERKISNDNEMLVLEKDAEVSKNENLLQDIDVLQRELEVIRKEKEEMKLLMNDKCSDFDEARKSYEDFENWLTNHFEELQVVANKKRDEISKLNRKCESLDHLLSVEISRHEVDTKELNNKVKTLEQNIQKLETEVKNEKQKNEKMQRDLSVLNEAKKDLQTLLKLDAQAAARDKQSYEERLEIVLNEKDNEIRKLEQKQQTELEKLASEMDRMRLALEKLTEKKENRNDDKNVKPKKVNHKSAKIVADSTSPAIKLRISLRNKRKICETVENKDEQVTHDEQNKDRSAPAPAKKSCGNISEAEEGCGPAKPVAVEVITLSDSED</sequence>